<evidence type="ECO:0000256" key="1">
    <source>
        <dbReference type="SAM" id="Phobius"/>
    </source>
</evidence>
<sequence>MSSQYLNEPIKIYSTQKKDMKLFRGVNVWYIGAGAVQLPLFMSLYNQKLSLGFIIPIIIITTVLSLNGVRWSNKYKGRRNYRNILRSLTQRRQKFQTYNIKAIQWAEVEAAEYDVYNDTVDAIESLILERMARLGIVDAQELKAINQSIH</sequence>
<evidence type="ECO:0000313" key="2">
    <source>
        <dbReference type="EMBL" id="AYF99835.1"/>
    </source>
</evidence>
<dbReference type="KEGG" id="lact:D7I46_01285"/>
<organism evidence="2 3">
    <name type="scientific">Lactococcus allomyrinae</name>
    <dbReference type="NCBI Taxonomy" id="2419773"/>
    <lineage>
        <taxon>Bacteria</taxon>
        <taxon>Bacillati</taxon>
        <taxon>Bacillota</taxon>
        <taxon>Bacilli</taxon>
        <taxon>Lactobacillales</taxon>
        <taxon>Streptococcaceae</taxon>
        <taxon>Lactococcus</taxon>
    </lineage>
</organism>
<accession>A0A387BFF0</accession>
<protein>
    <submittedName>
        <fullName evidence="2">Uncharacterized protein</fullName>
    </submittedName>
</protein>
<feature type="transmembrane region" description="Helical" evidence="1">
    <location>
        <begin position="51"/>
        <end position="69"/>
    </location>
</feature>
<dbReference type="RefSeq" id="WP_120771224.1">
    <property type="nucleotide sequence ID" value="NZ_CP032627.1"/>
</dbReference>
<evidence type="ECO:0000313" key="3">
    <source>
        <dbReference type="Proteomes" id="UP000269374"/>
    </source>
</evidence>
<dbReference type="EMBL" id="CP032627">
    <property type="protein sequence ID" value="AYF99835.1"/>
    <property type="molecule type" value="Genomic_DNA"/>
</dbReference>
<dbReference type="AlphaFoldDB" id="A0A387BFF0"/>
<gene>
    <name evidence="2" type="ORF">D7I46_01285</name>
</gene>
<reference evidence="2 3" key="1">
    <citation type="submission" date="2018-09" db="EMBL/GenBank/DDBJ databases">
        <title>Genome sequencing of strain 1JSPR-7.</title>
        <authorList>
            <person name="Heo J."/>
            <person name="Kim S.-J."/>
            <person name="Kwon S.-W."/>
        </authorList>
    </citation>
    <scope>NUCLEOTIDE SEQUENCE [LARGE SCALE GENOMIC DNA]</scope>
    <source>
        <strain evidence="2 3">1JSPR-7</strain>
    </source>
</reference>
<keyword evidence="3" id="KW-1185">Reference proteome</keyword>
<dbReference type="Proteomes" id="UP000269374">
    <property type="component" value="Chromosome"/>
</dbReference>
<name>A0A387BFF0_9LACT</name>
<keyword evidence="1" id="KW-0472">Membrane</keyword>
<proteinExistence type="predicted"/>
<feature type="transmembrane region" description="Helical" evidence="1">
    <location>
        <begin position="26"/>
        <end position="45"/>
    </location>
</feature>
<keyword evidence="1" id="KW-0812">Transmembrane</keyword>
<keyword evidence="1" id="KW-1133">Transmembrane helix</keyword>